<dbReference type="Proteomes" id="UP001568698">
    <property type="component" value="Unassembled WGS sequence"/>
</dbReference>
<reference evidence="1 2" key="1">
    <citation type="submission" date="2024-08" db="EMBL/GenBank/DDBJ databases">
        <title>Sulfate-reducing bacteria isolated from formation water of the oil field in Kazakhstan and description of Pseudodesulfovibrio sp.</title>
        <authorList>
            <person name="Bidzhieva S.K."/>
            <person name="Tourova T.P."/>
            <person name="Grouzdev D.S."/>
            <person name="Beletsky A.V."/>
            <person name="Sokolova D.S."/>
            <person name="Samigullina S.R."/>
            <person name="Poltaraus A.B."/>
            <person name="Avtukh A.N."/>
            <person name="Tereshina V.M."/>
            <person name="Zhaparov N.S."/>
            <person name="Mardanov A.V."/>
            <person name="Nazina T.N."/>
        </authorList>
    </citation>
    <scope>NUCLEOTIDE SEQUENCE [LARGE SCALE GENOMIC DNA]</scope>
    <source>
        <strain evidence="1 2">9FUS</strain>
    </source>
</reference>
<evidence type="ECO:0000313" key="2">
    <source>
        <dbReference type="Proteomes" id="UP001568698"/>
    </source>
</evidence>
<proteinExistence type="predicted"/>
<sequence length="164" mass="17865">MRKPIDLTEMSLSHVISQMVSGSGKPAAEIAAEVGWSPSVASRIFNPSEEYWPSLPMAPAFCVACGSSLLIDWLACQAEAGGVRFEHAAMGWQDLLLTLTDLEKELGDVAEEVRQDIEPDPDGERRIDRTEAKRIIREVQDVITKGVALINGVRPMAGCSGEDR</sequence>
<dbReference type="RefSeq" id="WP_371386567.1">
    <property type="nucleotide sequence ID" value="NZ_JBGLYH010000023.1"/>
</dbReference>
<dbReference type="EMBL" id="JBGLYH010000023">
    <property type="protein sequence ID" value="MEZ7197048.1"/>
    <property type="molecule type" value="Genomic_DNA"/>
</dbReference>
<accession>A0ABV4K266</accession>
<dbReference type="Pfam" id="PF06892">
    <property type="entry name" value="Phage_CP76"/>
    <property type="match status" value="1"/>
</dbReference>
<comment type="caution">
    <text evidence="1">The sequence shown here is derived from an EMBL/GenBank/DDBJ whole genome shotgun (WGS) entry which is preliminary data.</text>
</comment>
<gene>
    <name evidence="1" type="ORF">AB6M95_09840</name>
</gene>
<keyword evidence="2" id="KW-1185">Reference proteome</keyword>
<name>A0ABV4K266_9BACT</name>
<dbReference type="InterPro" id="IPR009679">
    <property type="entry name" value="Phage_186_CII-like"/>
</dbReference>
<organism evidence="1 2">
    <name type="scientific">Pseudodesulfovibrio karagichevae</name>
    <dbReference type="NCBI Taxonomy" id="3239305"/>
    <lineage>
        <taxon>Bacteria</taxon>
        <taxon>Pseudomonadati</taxon>
        <taxon>Thermodesulfobacteriota</taxon>
        <taxon>Desulfovibrionia</taxon>
        <taxon>Desulfovibrionales</taxon>
        <taxon>Desulfovibrionaceae</taxon>
    </lineage>
</organism>
<evidence type="ECO:0000313" key="1">
    <source>
        <dbReference type="EMBL" id="MEZ7197048.1"/>
    </source>
</evidence>
<protein>
    <submittedName>
        <fullName evidence="1">Phage regulatory CII family protein</fullName>
    </submittedName>
</protein>